<dbReference type="Proteomes" id="UP000192277">
    <property type="component" value="Unassembled WGS sequence"/>
</dbReference>
<evidence type="ECO:0000313" key="2">
    <source>
        <dbReference type="Proteomes" id="UP000192277"/>
    </source>
</evidence>
<comment type="caution">
    <text evidence="1">The sequence shown here is derived from an EMBL/GenBank/DDBJ whole genome shotgun (WGS) entry which is preliminary data.</text>
</comment>
<protein>
    <submittedName>
        <fullName evidence="1">Uncharacterized protein</fullName>
    </submittedName>
</protein>
<accession>A0ABX3P2K1</accession>
<gene>
    <name evidence="1" type="ORF">A4D02_19525</name>
</gene>
<proteinExistence type="predicted"/>
<organism evidence="1 2">
    <name type="scientific">Niastella koreensis</name>
    <dbReference type="NCBI Taxonomy" id="354356"/>
    <lineage>
        <taxon>Bacteria</taxon>
        <taxon>Pseudomonadati</taxon>
        <taxon>Bacteroidota</taxon>
        <taxon>Chitinophagia</taxon>
        <taxon>Chitinophagales</taxon>
        <taxon>Chitinophagaceae</taxon>
        <taxon>Niastella</taxon>
    </lineage>
</organism>
<keyword evidence="2" id="KW-1185">Reference proteome</keyword>
<evidence type="ECO:0000313" key="1">
    <source>
        <dbReference type="EMBL" id="OQP53888.1"/>
    </source>
</evidence>
<sequence length="59" mass="6643">MTVYYGGKKGEMAIGLIGLVGKSVNSESENRIGGRKWEDFVSYRFASYQVPVCLFKNFN</sequence>
<name>A0ABX3P2K1_9BACT</name>
<reference evidence="1 2" key="1">
    <citation type="submission" date="2016-04" db="EMBL/GenBank/DDBJ databases">
        <authorList>
            <person name="Chen L."/>
            <person name="Zhuang W."/>
            <person name="Wang G."/>
        </authorList>
    </citation>
    <scope>NUCLEOTIDE SEQUENCE [LARGE SCALE GENOMIC DNA]</scope>
    <source>
        <strain evidence="2">GR20</strain>
    </source>
</reference>
<dbReference type="EMBL" id="LWBO01000002">
    <property type="protein sequence ID" value="OQP53888.1"/>
    <property type="molecule type" value="Genomic_DNA"/>
</dbReference>